<dbReference type="PANTHER" id="PTHR30461:SF23">
    <property type="entry name" value="DNA RECOMBINASE-RELATED"/>
    <property type="match status" value="1"/>
</dbReference>
<gene>
    <name evidence="2" type="ORF">UO65_5471</name>
</gene>
<evidence type="ECO:0000259" key="1">
    <source>
        <dbReference type="PROSITE" id="PS51737"/>
    </source>
</evidence>
<comment type="caution">
    <text evidence="2">The sequence shown here is derived from an EMBL/GenBank/DDBJ whole genome shotgun (WGS) entry which is preliminary data.</text>
</comment>
<protein>
    <submittedName>
        <fullName evidence="2">Site-specific recombinase</fullName>
    </submittedName>
</protein>
<dbReference type="eggNOG" id="COG1961">
    <property type="taxonomic scope" value="Bacteria"/>
</dbReference>
<dbReference type="SMART" id="SM00857">
    <property type="entry name" value="Resolvase"/>
    <property type="match status" value="1"/>
</dbReference>
<dbReference type="GO" id="GO:0000150">
    <property type="term" value="F:DNA strand exchange activity"/>
    <property type="evidence" value="ECO:0007669"/>
    <property type="project" value="InterPro"/>
</dbReference>
<dbReference type="Gene3D" id="3.40.50.1390">
    <property type="entry name" value="Resolvase, N-terminal catalytic domain"/>
    <property type="match status" value="1"/>
</dbReference>
<reference evidence="2 3" key="1">
    <citation type="journal article" date="2014" name="Genome Announc.">
        <title>Draft Genome Sequence of the Antitrypanosomally Active Sponge-Associated Bacterium Actinokineospora sp. Strain EG49.</title>
        <authorList>
            <person name="Harjes J."/>
            <person name="Ryu T."/>
            <person name="Abdelmohsen U.R."/>
            <person name="Moitinho-Silva L."/>
            <person name="Horn H."/>
            <person name="Ravasi T."/>
            <person name="Hentschel U."/>
        </authorList>
    </citation>
    <scope>NUCLEOTIDE SEQUENCE [LARGE SCALE GENOMIC DNA]</scope>
    <source>
        <strain evidence="2 3">EG49</strain>
    </source>
</reference>
<dbReference type="Pfam" id="PF00239">
    <property type="entry name" value="Resolvase"/>
    <property type="match status" value="1"/>
</dbReference>
<evidence type="ECO:0000313" key="2">
    <source>
        <dbReference type="EMBL" id="EWC59255.1"/>
    </source>
</evidence>
<dbReference type="GO" id="GO:0003677">
    <property type="term" value="F:DNA binding"/>
    <property type="evidence" value="ECO:0007669"/>
    <property type="project" value="InterPro"/>
</dbReference>
<keyword evidence="3" id="KW-1185">Reference proteome</keyword>
<feature type="domain" description="Recombinase" evidence="1">
    <location>
        <begin position="192"/>
        <end position="353"/>
    </location>
</feature>
<name>W7IEH7_9PSEU</name>
<dbReference type="RefSeq" id="WP_084176294.1">
    <property type="nucleotide sequence ID" value="NZ_AYXG01000212.1"/>
</dbReference>
<dbReference type="STRING" id="909613.UO65_5471"/>
<dbReference type="PANTHER" id="PTHR30461">
    <property type="entry name" value="DNA-INVERTASE FROM LAMBDOID PROPHAGE"/>
    <property type="match status" value="1"/>
</dbReference>
<dbReference type="InterPro" id="IPR038109">
    <property type="entry name" value="DNA_bind_recomb_sf"/>
</dbReference>
<accession>W7IEH7</accession>
<dbReference type="InterPro" id="IPR050639">
    <property type="entry name" value="SSR_resolvase"/>
</dbReference>
<sequence>MTIEMTNPWATLDDLWGIEVETELAARLSWNVAFYGRCSTEDNQDPETSHGWQLGNARKFVEPVGGTVVAEFFDIGQSRSVPWERRTHGARLLAALKNPRRGWDALVVGEGTRCWFGNQFSLIAPRFAAYGVELWIPELGGRFDPRNPSHKMLMSVLGGMSESERQHVQARVRAAMDAQVLNEGRHQGGRAPYGYVTVDGGTHPNPRKAAEGYRLRVLAIEDASANVVRRIFAEYLDGNGDRAIANMLNSEGVECPSARRPDQNRHRLADGWQASTIRAILENPRYTGYAVFGRWSKHETLIDPDDVGAGHKTLFRKAPADKIVRSRVPAHPEIVSVELFTQAQLLRRSKSSGGLATARKAERGGRSSARTYLLRGIVRCGVCHRKMQGATIRSGAYYRCTARTMAPGSATLNDHPKTVNLREDAVTQAVNGWIGQLFHPDNLDDTVATLMGAQSDAHEAPRTSNAKARKAEAERRLRKLQEAIAAGVDPAALVEPINQAQADRVAAQVEMDNQPAVGELDRAEVYAMIDSLGDVGATLADAKPAGLARLYRNLDLNMVYQPEEQAIDVTACPGVDSACVRGGT</sequence>
<proteinExistence type="predicted"/>
<dbReference type="InterPro" id="IPR011109">
    <property type="entry name" value="DNA_bind_recombinase_dom"/>
</dbReference>
<dbReference type="SUPFAM" id="SSF53041">
    <property type="entry name" value="Resolvase-like"/>
    <property type="match status" value="1"/>
</dbReference>
<organism evidence="2 3">
    <name type="scientific">Actinokineospora spheciospongiae</name>
    <dbReference type="NCBI Taxonomy" id="909613"/>
    <lineage>
        <taxon>Bacteria</taxon>
        <taxon>Bacillati</taxon>
        <taxon>Actinomycetota</taxon>
        <taxon>Actinomycetes</taxon>
        <taxon>Pseudonocardiales</taxon>
        <taxon>Pseudonocardiaceae</taxon>
        <taxon>Actinokineospora</taxon>
    </lineage>
</organism>
<dbReference type="PROSITE" id="PS51737">
    <property type="entry name" value="RECOMBINASE_DNA_BIND"/>
    <property type="match status" value="1"/>
</dbReference>
<dbReference type="OrthoDB" id="3372479at2"/>
<dbReference type="InterPro" id="IPR036162">
    <property type="entry name" value="Resolvase-like_N_sf"/>
</dbReference>
<dbReference type="EMBL" id="AYXG01000212">
    <property type="protein sequence ID" value="EWC59255.1"/>
    <property type="molecule type" value="Genomic_DNA"/>
</dbReference>
<dbReference type="InterPro" id="IPR025827">
    <property type="entry name" value="Zn_ribbon_recom_dom"/>
</dbReference>
<dbReference type="AlphaFoldDB" id="W7IEH7"/>
<dbReference type="Proteomes" id="UP000019277">
    <property type="component" value="Unassembled WGS sequence"/>
</dbReference>
<dbReference type="Pfam" id="PF07508">
    <property type="entry name" value="Recombinase"/>
    <property type="match status" value="1"/>
</dbReference>
<evidence type="ECO:0000313" key="3">
    <source>
        <dbReference type="Proteomes" id="UP000019277"/>
    </source>
</evidence>
<dbReference type="PATRIC" id="fig|909613.9.peg.5471"/>
<dbReference type="InterPro" id="IPR006119">
    <property type="entry name" value="Resolv_N"/>
</dbReference>
<dbReference type="Gene3D" id="3.90.1750.20">
    <property type="entry name" value="Putative Large Serine Recombinase, Chain B, Domain 2"/>
    <property type="match status" value="1"/>
</dbReference>
<dbReference type="Pfam" id="PF13408">
    <property type="entry name" value="Zn_ribbon_recom"/>
    <property type="match status" value="1"/>
</dbReference>